<dbReference type="EMBL" id="BLXT01006644">
    <property type="protein sequence ID" value="GFO32631.1"/>
    <property type="molecule type" value="Genomic_DNA"/>
</dbReference>
<keyword evidence="2" id="KW-1185">Reference proteome</keyword>
<gene>
    <name evidence="1" type="ORF">PoB_005913600</name>
</gene>
<evidence type="ECO:0000313" key="1">
    <source>
        <dbReference type="EMBL" id="GFO32631.1"/>
    </source>
</evidence>
<protein>
    <submittedName>
        <fullName evidence="1">Uncharacterized protein</fullName>
    </submittedName>
</protein>
<name>A0AAV4CID3_9GAST</name>
<organism evidence="1 2">
    <name type="scientific">Plakobranchus ocellatus</name>
    <dbReference type="NCBI Taxonomy" id="259542"/>
    <lineage>
        <taxon>Eukaryota</taxon>
        <taxon>Metazoa</taxon>
        <taxon>Spiralia</taxon>
        <taxon>Lophotrochozoa</taxon>
        <taxon>Mollusca</taxon>
        <taxon>Gastropoda</taxon>
        <taxon>Heterobranchia</taxon>
        <taxon>Euthyneura</taxon>
        <taxon>Panpulmonata</taxon>
        <taxon>Sacoglossa</taxon>
        <taxon>Placobranchoidea</taxon>
        <taxon>Plakobranchidae</taxon>
        <taxon>Plakobranchus</taxon>
    </lineage>
</organism>
<dbReference type="AlphaFoldDB" id="A0AAV4CID3"/>
<dbReference type="Proteomes" id="UP000735302">
    <property type="component" value="Unassembled WGS sequence"/>
</dbReference>
<evidence type="ECO:0000313" key="2">
    <source>
        <dbReference type="Proteomes" id="UP000735302"/>
    </source>
</evidence>
<sequence length="179" mass="18962">MSALVEFDQDKLTEARSKQLLTANSAVYNHRDRGSTSQKLQELEEFIQSWSTVCNTEENSEPVVPLNVNSPPVSYPVATEDLQHTAPCDGEMGTIGDLLCIVDLQANSGEFPFSPQSRVALAPPAASSSFSVSVGPPLLSNVISSRAVSMDPSVPSNVASFSCLVSVAPSSSVACLLME</sequence>
<accession>A0AAV4CID3</accession>
<comment type="caution">
    <text evidence="1">The sequence shown here is derived from an EMBL/GenBank/DDBJ whole genome shotgun (WGS) entry which is preliminary data.</text>
</comment>
<proteinExistence type="predicted"/>
<reference evidence="1 2" key="1">
    <citation type="journal article" date="2021" name="Elife">
        <title>Chloroplast acquisition without the gene transfer in kleptoplastic sea slugs, Plakobranchus ocellatus.</title>
        <authorList>
            <person name="Maeda T."/>
            <person name="Takahashi S."/>
            <person name="Yoshida T."/>
            <person name="Shimamura S."/>
            <person name="Takaki Y."/>
            <person name="Nagai Y."/>
            <person name="Toyoda A."/>
            <person name="Suzuki Y."/>
            <person name="Arimoto A."/>
            <person name="Ishii H."/>
            <person name="Satoh N."/>
            <person name="Nishiyama T."/>
            <person name="Hasebe M."/>
            <person name="Maruyama T."/>
            <person name="Minagawa J."/>
            <person name="Obokata J."/>
            <person name="Shigenobu S."/>
        </authorList>
    </citation>
    <scope>NUCLEOTIDE SEQUENCE [LARGE SCALE GENOMIC DNA]</scope>
</reference>